<dbReference type="InterPro" id="IPR027277">
    <property type="entry name" value="NadC/ModD"/>
</dbReference>
<accession>X1M847</accession>
<dbReference type="EMBL" id="BARV01003990">
    <property type="protein sequence ID" value="GAI14266.1"/>
    <property type="molecule type" value="Genomic_DNA"/>
</dbReference>
<evidence type="ECO:0000256" key="2">
    <source>
        <dbReference type="ARBA" id="ARBA00022676"/>
    </source>
</evidence>
<dbReference type="Gene3D" id="3.20.20.70">
    <property type="entry name" value="Aldolase class I"/>
    <property type="match status" value="1"/>
</dbReference>
<gene>
    <name evidence="5" type="ORF">S06H3_09174</name>
</gene>
<comment type="similarity">
    <text evidence="1">Belongs to the NadC/ModD family.</text>
</comment>
<keyword evidence="2" id="KW-0328">Glycosyltransferase</keyword>
<dbReference type="GO" id="GO:0009435">
    <property type="term" value="P:NAD+ biosynthetic process"/>
    <property type="evidence" value="ECO:0007669"/>
    <property type="project" value="InterPro"/>
</dbReference>
<dbReference type="PANTHER" id="PTHR32179">
    <property type="entry name" value="NICOTINATE-NUCLEOTIDE PYROPHOSPHORYLASE [CARBOXYLATING]"/>
    <property type="match status" value="1"/>
</dbReference>
<sequence>PSLRVLEKYAVRVGGGENHRMNLGDGILIKDNHLAALRSRGLSLKEIIAKARQNAPKRLKIEVEVKTVPEALEAAEAGADIIMLDNMSLGDMRQAVKMIGGRALIEASGGITLDRVRAVAETGVDFISVGALTHSAKALDISLELTI</sequence>
<dbReference type="InterPro" id="IPR036068">
    <property type="entry name" value="Nicotinate_pribotase-like_C"/>
</dbReference>
<dbReference type="InterPro" id="IPR013785">
    <property type="entry name" value="Aldolase_TIM"/>
</dbReference>
<name>X1M847_9ZZZZ</name>
<evidence type="ECO:0000259" key="4">
    <source>
        <dbReference type="Pfam" id="PF01729"/>
    </source>
</evidence>
<dbReference type="SUPFAM" id="SSF51690">
    <property type="entry name" value="Nicotinate/Quinolinate PRTase C-terminal domain-like"/>
    <property type="match status" value="1"/>
</dbReference>
<dbReference type="AlphaFoldDB" id="X1M847"/>
<dbReference type="GO" id="GO:0034213">
    <property type="term" value="P:quinolinate catabolic process"/>
    <property type="evidence" value="ECO:0007669"/>
    <property type="project" value="TreeGrafter"/>
</dbReference>
<proteinExistence type="inferred from homology"/>
<reference evidence="5" key="1">
    <citation type="journal article" date="2014" name="Front. Microbiol.">
        <title>High frequency of phylogenetically diverse reductive dehalogenase-homologous genes in deep subseafloor sedimentary metagenomes.</title>
        <authorList>
            <person name="Kawai M."/>
            <person name="Futagami T."/>
            <person name="Toyoda A."/>
            <person name="Takaki Y."/>
            <person name="Nishi S."/>
            <person name="Hori S."/>
            <person name="Arai W."/>
            <person name="Tsubouchi T."/>
            <person name="Morono Y."/>
            <person name="Uchiyama I."/>
            <person name="Ito T."/>
            <person name="Fujiyama A."/>
            <person name="Inagaki F."/>
            <person name="Takami H."/>
        </authorList>
    </citation>
    <scope>NUCLEOTIDE SEQUENCE</scope>
    <source>
        <strain evidence="5">Expedition CK06-06</strain>
    </source>
</reference>
<feature type="domain" description="Quinolinate phosphoribosyl transferase C-terminal" evidence="4">
    <location>
        <begin position="1"/>
        <end position="144"/>
    </location>
</feature>
<keyword evidence="3" id="KW-0808">Transferase</keyword>
<dbReference type="PANTHER" id="PTHR32179:SF3">
    <property type="entry name" value="NICOTINATE-NUCLEOTIDE PYROPHOSPHORYLASE [CARBOXYLATING]"/>
    <property type="match status" value="1"/>
</dbReference>
<organism evidence="5">
    <name type="scientific">marine sediment metagenome</name>
    <dbReference type="NCBI Taxonomy" id="412755"/>
    <lineage>
        <taxon>unclassified sequences</taxon>
        <taxon>metagenomes</taxon>
        <taxon>ecological metagenomes</taxon>
    </lineage>
</organism>
<feature type="non-terminal residue" evidence="5">
    <location>
        <position position="1"/>
    </location>
</feature>
<dbReference type="Pfam" id="PF01729">
    <property type="entry name" value="QRPTase_C"/>
    <property type="match status" value="1"/>
</dbReference>
<protein>
    <recommendedName>
        <fullName evidence="4">Quinolinate phosphoribosyl transferase C-terminal domain-containing protein</fullName>
    </recommendedName>
</protein>
<dbReference type="FunFam" id="3.20.20.70:FF:000030">
    <property type="entry name" value="Nicotinate-nucleotide pyrophosphorylase, carboxylating"/>
    <property type="match status" value="1"/>
</dbReference>
<evidence type="ECO:0000313" key="5">
    <source>
        <dbReference type="EMBL" id="GAI14266.1"/>
    </source>
</evidence>
<evidence type="ECO:0000256" key="3">
    <source>
        <dbReference type="ARBA" id="ARBA00022679"/>
    </source>
</evidence>
<comment type="caution">
    <text evidence="5">The sequence shown here is derived from an EMBL/GenBank/DDBJ whole genome shotgun (WGS) entry which is preliminary data.</text>
</comment>
<dbReference type="GO" id="GO:0004514">
    <property type="term" value="F:nicotinate-nucleotide diphosphorylase (carboxylating) activity"/>
    <property type="evidence" value="ECO:0007669"/>
    <property type="project" value="InterPro"/>
</dbReference>
<evidence type="ECO:0000256" key="1">
    <source>
        <dbReference type="ARBA" id="ARBA00009400"/>
    </source>
</evidence>
<dbReference type="GO" id="GO:0005737">
    <property type="term" value="C:cytoplasm"/>
    <property type="evidence" value="ECO:0007669"/>
    <property type="project" value="TreeGrafter"/>
</dbReference>
<dbReference type="InterPro" id="IPR002638">
    <property type="entry name" value="Quinolinate_PRibosylTrfase_C"/>
</dbReference>